<feature type="transmembrane region" description="Helical" evidence="1">
    <location>
        <begin position="29"/>
        <end position="47"/>
    </location>
</feature>
<gene>
    <name evidence="2" type="ORF">ACFOEI_19005</name>
</gene>
<comment type="caution">
    <text evidence="2">The sequence shown here is derived from an EMBL/GenBank/DDBJ whole genome shotgun (WGS) entry which is preliminary data.</text>
</comment>
<keyword evidence="1" id="KW-0812">Transmembrane</keyword>
<organism evidence="2 3">
    <name type="scientific">Modicisalibacter luteus</name>
    <dbReference type="NCBI Taxonomy" id="453962"/>
    <lineage>
        <taxon>Bacteria</taxon>
        <taxon>Pseudomonadati</taxon>
        <taxon>Pseudomonadota</taxon>
        <taxon>Gammaproteobacteria</taxon>
        <taxon>Oceanospirillales</taxon>
        <taxon>Halomonadaceae</taxon>
        <taxon>Modicisalibacter</taxon>
    </lineage>
</organism>
<keyword evidence="1" id="KW-0472">Membrane</keyword>
<keyword evidence="1" id="KW-1133">Transmembrane helix</keyword>
<evidence type="ECO:0000313" key="3">
    <source>
        <dbReference type="Proteomes" id="UP001595640"/>
    </source>
</evidence>
<sequence>MEDKEPLDGGNHSLIIPALERSAFMVKKVVMGIAAIMAILGMVPITWASGIPEQFQGFWEKQEFCSKALEFGMPNMGLIIREASIMGYEQPCDLKTILTSGETTLHATFSCHFPDGSEDVDYQFEKIAQGKLQYHTESFDSEPLVRCES</sequence>
<evidence type="ECO:0008006" key="4">
    <source>
        <dbReference type="Google" id="ProtNLM"/>
    </source>
</evidence>
<dbReference type="Proteomes" id="UP001595640">
    <property type="component" value="Unassembled WGS sequence"/>
</dbReference>
<evidence type="ECO:0000313" key="2">
    <source>
        <dbReference type="EMBL" id="MFC3294136.1"/>
    </source>
</evidence>
<reference evidence="3" key="1">
    <citation type="journal article" date="2019" name="Int. J. Syst. Evol. Microbiol.">
        <title>The Global Catalogue of Microorganisms (GCM) 10K type strain sequencing project: providing services to taxonomists for standard genome sequencing and annotation.</title>
        <authorList>
            <consortium name="The Broad Institute Genomics Platform"/>
            <consortium name="The Broad Institute Genome Sequencing Center for Infectious Disease"/>
            <person name="Wu L."/>
            <person name="Ma J."/>
        </authorList>
    </citation>
    <scope>NUCLEOTIDE SEQUENCE [LARGE SCALE GENOMIC DNA]</scope>
    <source>
        <strain evidence="3">KCTC 12847</strain>
    </source>
</reference>
<evidence type="ECO:0000256" key="1">
    <source>
        <dbReference type="SAM" id="Phobius"/>
    </source>
</evidence>
<proteinExistence type="predicted"/>
<accession>A0ABV7M5C9</accession>
<name>A0ABV7M5C9_9GAMM</name>
<dbReference type="EMBL" id="JBHRUH010000040">
    <property type="protein sequence ID" value="MFC3294136.1"/>
    <property type="molecule type" value="Genomic_DNA"/>
</dbReference>
<dbReference type="RefSeq" id="WP_156817483.1">
    <property type="nucleotide sequence ID" value="NZ_BMXD01000009.1"/>
</dbReference>
<protein>
    <recommendedName>
        <fullName evidence="4">DUF3617 family protein</fullName>
    </recommendedName>
</protein>
<keyword evidence="3" id="KW-1185">Reference proteome</keyword>